<keyword evidence="2" id="KW-1185">Reference proteome</keyword>
<dbReference type="EMBL" id="JAUSSW010000001">
    <property type="protein sequence ID" value="MDQ0100474.1"/>
    <property type="molecule type" value="Genomic_DNA"/>
</dbReference>
<protein>
    <submittedName>
        <fullName evidence="1">Uncharacterized protein</fullName>
    </submittedName>
</protein>
<dbReference type="RefSeq" id="WP_306876554.1">
    <property type="nucleotide sequence ID" value="NZ_JAUSSW010000001.1"/>
</dbReference>
<proteinExistence type="predicted"/>
<organism evidence="1 2">
    <name type="scientific">Paenarthrobacter nicotinovorans</name>
    <name type="common">Arthrobacter nicotinovorans</name>
    <dbReference type="NCBI Taxonomy" id="29320"/>
    <lineage>
        <taxon>Bacteria</taxon>
        <taxon>Bacillati</taxon>
        <taxon>Actinomycetota</taxon>
        <taxon>Actinomycetes</taxon>
        <taxon>Micrococcales</taxon>
        <taxon>Micrococcaceae</taxon>
        <taxon>Paenarthrobacter</taxon>
    </lineage>
</organism>
<comment type="caution">
    <text evidence="1">The sequence shown here is derived from an EMBL/GenBank/DDBJ whole genome shotgun (WGS) entry which is preliminary data.</text>
</comment>
<reference evidence="1 2" key="1">
    <citation type="submission" date="2023-07" db="EMBL/GenBank/DDBJ databases">
        <title>Sorghum-associated microbial communities from plants grown in Nebraska, USA.</title>
        <authorList>
            <person name="Schachtman D."/>
        </authorList>
    </citation>
    <scope>NUCLEOTIDE SEQUENCE [LARGE SCALE GENOMIC DNA]</scope>
    <source>
        <strain evidence="1 2">CC523</strain>
    </source>
</reference>
<sequence length="154" mass="16544">MTETIKTLLEPIQNRLNAATPGPWHWRNTSDVYLMGARTRVVMGFARMGMQGAQPQFVNEDGLFIDAGKENLHAIPDAAFIANAPTDQARLLAAVQAVAELPHEDYCCTKGCPGFGLATCGNVHKSGDECDGSECSCFMSGPLRAIESALSEAR</sequence>
<evidence type="ECO:0000313" key="2">
    <source>
        <dbReference type="Proteomes" id="UP001244563"/>
    </source>
</evidence>
<dbReference type="Proteomes" id="UP001244563">
    <property type="component" value="Unassembled WGS sequence"/>
</dbReference>
<gene>
    <name evidence="1" type="ORF">J2T10_000093</name>
</gene>
<evidence type="ECO:0000313" key="1">
    <source>
        <dbReference type="EMBL" id="MDQ0100474.1"/>
    </source>
</evidence>
<name>A0ABT9TFQ6_PAENI</name>
<accession>A0ABT9TFQ6</accession>